<protein>
    <submittedName>
        <fullName evidence="8">Phospholipid/cholesterol/gamma-HCH transport system permease protein</fullName>
    </submittedName>
</protein>
<comment type="similarity">
    <text evidence="2 7">Belongs to the MlaE permease family.</text>
</comment>
<dbReference type="InterPro" id="IPR030802">
    <property type="entry name" value="Permease_MalE"/>
</dbReference>
<evidence type="ECO:0000256" key="6">
    <source>
        <dbReference type="ARBA" id="ARBA00023136"/>
    </source>
</evidence>
<evidence type="ECO:0000256" key="2">
    <source>
        <dbReference type="ARBA" id="ARBA00007556"/>
    </source>
</evidence>
<name>A0A2S8SQD5_9BACT</name>
<dbReference type="InterPro" id="IPR003453">
    <property type="entry name" value="ABC_MlaE_roteobac"/>
</dbReference>
<keyword evidence="6 7" id="KW-0472">Membrane</keyword>
<dbReference type="AlphaFoldDB" id="A0A2S8SQD5"/>
<dbReference type="NCBIfam" id="TIGR00056">
    <property type="entry name" value="MlaE family lipid ABC transporter permease subunit"/>
    <property type="match status" value="1"/>
</dbReference>
<evidence type="ECO:0000256" key="1">
    <source>
        <dbReference type="ARBA" id="ARBA00004141"/>
    </source>
</evidence>
<keyword evidence="5 7" id="KW-1133">Transmembrane helix</keyword>
<dbReference type="GO" id="GO:0005548">
    <property type="term" value="F:phospholipid transporter activity"/>
    <property type="evidence" value="ECO:0007669"/>
    <property type="project" value="TreeGrafter"/>
</dbReference>
<dbReference type="EMBL" id="NIGF01000017">
    <property type="protein sequence ID" value="PQV63017.1"/>
    <property type="molecule type" value="Genomic_DNA"/>
</dbReference>
<keyword evidence="9" id="KW-1185">Reference proteome</keyword>
<dbReference type="OrthoDB" id="9806241at2"/>
<sequence length="265" mass="27795">MAIRRSAFSSLLAALSDIFLFFGQLTTLFLDGLWFVVRGKISVRAMLRQMGEVGVGSLFVAIVTVGFSGAVLALYTSVQLVRFGQAGLAGGVIGKSLALEIAPVITAIVVSARSGSAMAAELGSMAVTEQVDALKTMAVSPTQYLVVPRILATMIMMPIVVVIANLAGLYAASWTASLGGISSTLFWRSFQDYVTAGDQLQGIWKSIPFGILIALIGCRQGLTTQGGAQGVGRATTSAVVFGSMAIYVVDFAISLIIQDVTSLRR</sequence>
<dbReference type="PANTHER" id="PTHR30188:SF4">
    <property type="entry name" value="PROTEIN TRIGALACTOSYLDIACYLGLYCEROL 1, CHLOROPLASTIC"/>
    <property type="match status" value="1"/>
</dbReference>
<keyword evidence="4 7" id="KW-0812">Transmembrane</keyword>
<reference evidence="8 9" key="1">
    <citation type="journal article" date="2018" name="Syst. Appl. Microbiol.">
        <title>Abditibacterium utsteinense sp. nov., the first cultivated member of candidate phylum FBP, isolated from ice-free Antarctic soil samples.</title>
        <authorList>
            <person name="Tahon G."/>
            <person name="Tytgat B."/>
            <person name="Lebbe L."/>
            <person name="Carlier A."/>
            <person name="Willems A."/>
        </authorList>
    </citation>
    <scope>NUCLEOTIDE SEQUENCE [LARGE SCALE GENOMIC DNA]</scope>
    <source>
        <strain evidence="8 9">LMG 29911</strain>
    </source>
</reference>
<feature type="transmembrane region" description="Helical" evidence="7">
    <location>
        <begin position="234"/>
        <end position="257"/>
    </location>
</feature>
<dbReference type="Pfam" id="PF02405">
    <property type="entry name" value="MlaE"/>
    <property type="match status" value="1"/>
</dbReference>
<evidence type="ECO:0000313" key="8">
    <source>
        <dbReference type="EMBL" id="PQV63017.1"/>
    </source>
</evidence>
<dbReference type="PANTHER" id="PTHR30188">
    <property type="entry name" value="ABC TRANSPORTER PERMEASE PROTEIN-RELATED"/>
    <property type="match status" value="1"/>
</dbReference>
<evidence type="ECO:0000256" key="7">
    <source>
        <dbReference type="RuleBase" id="RU362044"/>
    </source>
</evidence>
<gene>
    <name evidence="8" type="ORF">B1R32_11759</name>
</gene>
<evidence type="ECO:0000313" key="9">
    <source>
        <dbReference type="Proteomes" id="UP000237684"/>
    </source>
</evidence>
<feature type="transmembrane region" description="Helical" evidence="7">
    <location>
        <begin position="170"/>
        <end position="190"/>
    </location>
</feature>
<evidence type="ECO:0000256" key="5">
    <source>
        <dbReference type="ARBA" id="ARBA00022989"/>
    </source>
</evidence>
<organism evidence="8 9">
    <name type="scientific">Abditibacterium utsteinense</name>
    <dbReference type="NCBI Taxonomy" id="1960156"/>
    <lineage>
        <taxon>Bacteria</taxon>
        <taxon>Pseudomonadati</taxon>
        <taxon>Abditibacteriota</taxon>
        <taxon>Abditibacteriia</taxon>
        <taxon>Abditibacteriales</taxon>
        <taxon>Abditibacteriaceae</taxon>
        <taxon>Abditibacterium</taxon>
    </lineage>
</organism>
<proteinExistence type="inferred from homology"/>
<evidence type="ECO:0000256" key="3">
    <source>
        <dbReference type="ARBA" id="ARBA00022448"/>
    </source>
</evidence>
<evidence type="ECO:0000256" key="4">
    <source>
        <dbReference type="ARBA" id="ARBA00022692"/>
    </source>
</evidence>
<dbReference type="InParanoid" id="A0A2S8SQD5"/>
<feature type="transmembrane region" description="Helical" evidence="7">
    <location>
        <begin position="202"/>
        <end position="222"/>
    </location>
</feature>
<dbReference type="GO" id="GO:0043190">
    <property type="term" value="C:ATP-binding cassette (ABC) transporter complex"/>
    <property type="evidence" value="ECO:0007669"/>
    <property type="project" value="InterPro"/>
</dbReference>
<dbReference type="RefSeq" id="WP_106380890.1">
    <property type="nucleotide sequence ID" value="NZ_NIGF01000017.1"/>
</dbReference>
<accession>A0A2S8SQD5</accession>
<keyword evidence="3" id="KW-0813">Transport</keyword>
<feature type="transmembrane region" description="Helical" evidence="7">
    <location>
        <begin position="12"/>
        <end position="35"/>
    </location>
</feature>
<dbReference type="Proteomes" id="UP000237684">
    <property type="component" value="Unassembled WGS sequence"/>
</dbReference>
<comment type="subcellular location">
    <subcellularLocation>
        <location evidence="1">Membrane</location>
        <topology evidence="1">Multi-pass membrane protein</topology>
    </subcellularLocation>
</comment>
<feature type="transmembrane region" description="Helical" evidence="7">
    <location>
        <begin position="144"/>
        <end position="164"/>
    </location>
</feature>
<comment type="caution">
    <text evidence="8">The sequence shown here is derived from an EMBL/GenBank/DDBJ whole genome shotgun (WGS) entry which is preliminary data.</text>
</comment>
<feature type="transmembrane region" description="Helical" evidence="7">
    <location>
        <begin position="55"/>
        <end position="75"/>
    </location>
</feature>